<dbReference type="Pfam" id="PF23666">
    <property type="entry name" value="Rcc01698_C"/>
    <property type="match status" value="1"/>
</dbReference>
<dbReference type="Gene3D" id="3.20.20.80">
    <property type="entry name" value="Glycosidases"/>
    <property type="match status" value="1"/>
</dbReference>
<organism evidence="4 5">
    <name type="scientific">Asticcacaulis endophyticus</name>
    <dbReference type="NCBI Taxonomy" id="1395890"/>
    <lineage>
        <taxon>Bacteria</taxon>
        <taxon>Pseudomonadati</taxon>
        <taxon>Pseudomonadota</taxon>
        <taxon>Alphaproteobacteria</taxon>
        <taxon>Caulobacterales</taxon>
        <taxon>Caulobacteraceae</taxon>
        <taxon>Asticcacaulis</taxon>
    </lineage>
</organism>
<evidence type="ECO:0000259" key="1">
    <source>
        <dbReference type="Pfam" id="PF13547"/>
    </source>
</evidence>
<dbReference type="Proteomes" id="UP000662572">
    <property type="component" value="Unassembled WGS sequence"/>
</dbReference>
<name>A0A918UZ79_9CAUL</name>
<evidence type="ECO:0000259" key="2">
    <source>
        <dbReference type="Pfam" id="PF13550"/>
    </source>
</evidence>
<dbReference type="InterPro" id="IPR056490">
    <property type="entry name" value="Rcc01698_C"/>
</dbReference>
<feature type="domain" description="Rcc01698-like C-terminal" evidence="3">
    <location>
        <begin position="993"/>
        <end position="1089"/>
    </location>
</feature>
<feature type="domain" description="Tip attachment protein J" evidence="2">
    <location>
        <begin position="745"/>
        <end position="903"/>
    </location>
</feature>
<evidence type="ECO:0000259" key="3">
    <source>
        <dbReference type="Pfam" id="PF23666"/>
    </source>
</evidence>
<dbReference type="Pfam" id="PF13550">
    <property type="entry name" value="Phage-tail_3"/>
    <property type="match status" value="1"/>
</dbReference>
<reference evidence="4" key="2">
    <citation type="submission" date="2020-09" db="EMBL/GenBank/DDBJ databases">
        <authorList>
            <person name="Sun Q."/>
            <person name="Kim S."/>
        </authorList>
    </citation>
    <scope>NUCLEOTIDE SEQUENCE</scope>
    <source>
        <strain evidence="4">KCTC 32296</strain>
    </source>
</reference>
<dbReference type="AlphaFoldDB" id="A0A918UZ79"/>
<evidence type="ECO:0000313" key="5">
    <source>
        <dbReference type="Proteomes" id="UP000662572"/>
    </source>
</evidence>
<gene>
    <name evidence="4" type="ORF">GCM10011273_35420</name>
</gene>
<accession>A0A918UZ79</accession>
<keyword evidence="5" id="KW-1185">Reference proteome</keyword>
<comment type="caution">
    <text evidence="4">The sequence shown here is derived from an EMBL/GenBank/DDBJ whole genome shotgun (WGS) entry which is preliminary data.</text>
</comment>
<dbReference type="InterPro" id="IPR025195">
    <property type="entry name" value="GTA_TIM_dom"/>
</dbReference>
<feature type="domain" description="GTA TIM-barrel-like" evidence="1">
    <location>
        <begin position="395"/>
        <end position="686"/>
    </location>
</feature>
<dbReference type="EMBL" id="BMZB01000009">
    <property type="protein sequence ID" value="GGZ45618.1"/>
    <property type="molecule type" value="Genomic_DNA"/>
</dbReference>
<proteinExistence type="predicted"/>
<reference evidence="4" key="1">
    <citation type="journal article" date="2014" name="Int. J. Syst. Evol. Microbiol.">
        <title>Complete genome sequence of Corynebacterium casei LMG S-19264T (=DSM 44701T), isolated from a smear-ripened cheese.</title>
        <authorList>
            <consortium name="US DOE Joint Genome Institute (JGI-PGF)"/>
            <person name="Walter F."/>
            <person name="Albersmeier A."/>
            <person name="Kalinowski J."/>
            <person name="Ruckert C."/>
        </authorList>
    </citation>
    <scope>NUCLEOTIDE SEQUENCE</scope>
    <source>
        <strain evidence="4">KCTC 32296</strain>
    </source>
</reference>
<dbReference type="Pfam" id="PF13547">
    <property type="entry name" value="GTA_TIM"/>
    <property type="match status" value="1"/>
</dbReference>
<dbReference type="RefSeq" id="WP_189489156.1">
    <property type="nucleotide sequence ID" value="NZ_BMZB01000009.1"/>
</dbReference>
<dbReference type="CDD" id="cd19607">
    <property type="entry name" value="GTA_TIM-barrel-like"/>
    <property type="match status" value="1"/>
</dbReference>
<sequence length="1244" mass="135432">MAQVILSTVGTYLGGPVGGFIGAQIGSAIDKTIVNSLSPTRTVGARLSGVRLNASAQGEPVKQVFGRARVAGTIIWAAGLKENRSTTRASKSSPKTESFTYSLSMAVGLCEGPIDGIGRIWADGQLLDQAKYVYRLYLGDDDQMPDAVIEAIEGHAPAYRGLAYIVVEDLTLTEFGNRPPNISVEVFRRPKGEYDDLESLIDGVCLIPGAGEFIYATQPNAVREGLTGARFETQNTQDGRTDFMVSLAQLKTHLPNVKRVNLVISWFGDDLRVGECQIKPGVEQAVKLTTPMTWSVDGVSREDAYLIGTIDGRPVYGGTPSDQTVVTAIEALKAEGYEVTLIPFVLMDVPADNDLPDPYGAARQAAFPWRGRITSVEDGTAAVTAQVDQFFDGVWGFKRFLRHVADLGVQAGGVDAIVLGSEMRGVTTLRSAAGVYPAVGHLRALAAEVRGIVDPVTQISYGADWSEYFGHQAGGDVVFHLDPLWADDNIDFVGIDWYAPLTDWRDGEHLDGDEASDIYDQTYLKSRVRGGEGFDWYYASDADRATQTRTPITDGAYGEPWVYRPKDVLSWWSNAHHDRVGGVRSATPTAWMPQSKPVRFIEYGCGAIDKGPNAPNLFLDPKSSESHVPPFSTGERDDRAQRAYLMALASYYGDAANNPVSPVYGGPMIAGMEVWCWDARPYPYFPQKADLWGDAANWRTGHWLNGRVGAGEVRNLIADIAQQSGVTDLDLTEVEGSIDGYVIEQPMSAFEALSPVLSYLGLEIAERGSGVALLSSRHGVDRNMLRTELAYQDRNPVMARRDLIEVSGLLTLRAYDLDRDYQLQAVTMRHDEVAGADRVSVELPLSLTAGQAADHAAYLLSAMQRVRHTVTLDIDPLDLLRLEVGDGLVLEGDTRSYRITAIEAGEQPTATLVHAPVVRTWPDAEPDVATGGTITQPIITGLRLIDVPPFAAEHRATPVLIPSAAPWQGADIYAGADTGSLRLRGRVQVTGGVGYTLMPLSPQRAHCLHDGAFLDIYLEGDAPVSVSESELLTGRNRLSVRAMNGEWEIIQYRTATLLSARTYRLSGLMRGQFGTLKALDAGVANGAEVIVLPDEIIRADISVDEIGLPRLWRAGAIGFGGVALGAVDVTATWQGLSLRPRAPVHGRVRTSGGDRLIIWHRCARFGGDGWEGEPPLCEEVELYRVSFYQGDDLRREIEVGVENFTYPAAWRDVDYPSGFDTDSNLDIAQKSQIYGWGLPLRLTL</sequence>
<dbReference type="InterPro" id="IPR032876">
    <property type="entry name" value="J_dom"/>
</dbReference>
<evidence type="ECO:0000313" key="4">
    <source>
        <dbReference type="EMBL" id="GGZ45618.1"/>
    </source>
</evidence>
<protein>
    <submittedName>
        <fullName evidence="4">Phage host specificity protein</fullName>
    </submittedName>
</protein>